<dbReference type="InterPro" id="IPR020877">
    <property type="entry name" value="IL-1_CS"/>
</dbReference>
<reference evidence="14" key="1">
    <citation type="submission" date="2025-08" db="UniProtKB">
        <authorList>
            <consortium name="RefSeq"/>
        </authorList>
    </citation>
    <scope>IDENTIFICATION</scope>
</reference>
<evidence type="ECO:0000256" key="9">
    <source>
        <dbReference type="ARBA" id="ARBA00023198"/>
    </source>
</evidence>
<dbReference type="RefSeq" id="XP_030624267.1">
    <property type="nucleotide sequence ID" value="XM_030768407.1"/>
</dbReference>
<dbReference type="PROSITE" id="PS00253">
    <property type="entry name" value="INTERLEUKIN_1"/>
    <property type="match status" value="1"/>
</dbReference>
<dbReference type="GO" id="GO:0001660">
    <property type="term" value="P:fever generation"/>
    <property type="evidence" value="ECO:0007669"/>
    <property type="project" value="UniProtKB-KW"/>
</dbReference>
<dbReference type="GO" id="GO:0010628">
    <property type="term" value="P:positive regulation of gene expression"/>
    <property type="evidence" value="ECO:0007669"/>
    <property type="project" value="TreeGrafter"/>
</dbReference>
<name>A0A6J2UY00_CHACN</name>
<evidence type="ECO:0000256" key="8">
    <source>
        <dbReference type="ARBA" id="ARBA00022620"/>
    </source>
</evidence>
<evidence type="ECO:0000256" key="3">
    <source>
        <dbReference type="ARBA" id="ARBA00004550"/>
    </source>
</evidence>
<dbReference type="SUPFAM" id="SSF50353">
    <property type="entry name" value="Cytokine"/>
    <property type="match status" value="1"/>
</dbReference>
<dbReference type="CDD" id="cd23296">
    <property type="entry name" value="beta-trefoil_IL1B"/>
    <property type="match status" value="1"/>
</dbReference>
<dbReference type="GO" id="GO:0005125">
    <property type="term" value="F:cytokine activity"/>
    <property type="evidence" value="ECO:0007669"/>
    <property type="project" value="UniProtKB-UniRule"/>
</dbReference>
<accession>A0A6J2UY00</accession>
<dbReference type="GO" id="GO:0005829">
    <property type="term" value="C:cytosol"/>
    <property type="evidence" value="ECO:0007669"/>
    <property type="project" value="UniProtKB-SubCell"/>
</dbReference>
<dbReference type="InParanoid" id="A0A6J2UY00"/>
<dbReference type="GO" id="GO:0042119">
    <property type="term" value="P:neutrophil activation"/>
    <property type="evidence" value="ECO:0007669"/>
    <property type="project" value="TreeGrafter"/>
</dbReference>
<dbReference type="GO" id="GO:0048246">
    <property type="term" value="P:macrophage chemotaxis"/>
    <property type="evidence" value="ECO:0007669"/>
    <property type="project" value="TreeGrafter"/>
</dbReference>
<keyword evidence="8" id="KW-0666">Pyrogen</keyword>
<comment type="similarity">
    <text evidence="4 12">Belongs to the IL-1 family.</text>
</comment>
<keyword evidence="10" id="KW-0458">Lysosome</keyword>
<dbReference type="GO" id="GO:0005149">
    <property type="term" value="F:interleukin-1 receptor binding"/>
    <property type="evidence" value="ECO:0007669"/>
    <property type="project" value="UniProtKB-UniRule"/>
</dbReference>
<dbReference type="InterPro" id="IPR000975">
    <property type="entry name" value="IL-1_fam"/>
</dbReference>
<keyword evidence="11" id="KW-0497">Mitogen</keyword>
<dbReference type="OrthoDB" id="9449069at2759"/>
<dbReference type="GO" id="GO:0005764">
    <property type="term" value="C:lysosome"/>
    <property type="evidence" value="ECO:0007669"/>
    <property type="project" value="UniProtKB-SubCell"/>
</dbReference>
<evidence type="ECO:0000256" key="10">
    <source>
        <dbReference type="ARBA" id="ARBA00023228"/>
    </source>
</evidence>
<keyword evidence="5" id="KW-0963">Cytoplasm</keyword>
<gene>
    <name evidence="14" type="primary">LOC115807432</name>
</gene>
<evidence type="ECO:0000256" key="6">
    <source>
        <dbReference type="ARBA" id="ARBA00022514"/>
    </source>
</evidence>
<proteinExistence type="inferred from homology"/>
<evidence type="ECO:0000256" key="4">
    <source>
        <dbReference type="ARBA" id="ARBA00010448"/>
    </source>
</evidence>
<sequence>MDCKGFDLSLAVESSFNNMDFQDELHCNSAEMCGLYCDLHNGPHVKIVQSPKNMRQVANVIISLHRMKHSHKPQGTEFTDNELYNIIMENVVEECVVSSTWSSSKSYTKTGRVIQCAMCDKVQKSLVLNKTIPELQAVILKGGSLDQRVRLNLSSYMAPGPQASQGQPICLSIAGRNLYLSCSKTSENPALHLEVVEDKKALNNISAQGDLARFLFYRRGTGLSINTFESVKFPGWFISTAPDDYEPVDMCKEEAADRINTFTLIDQMETSLI</sequence>
<dbReference type="GO" id="GO:0019221">
    <property type="term" value="P:cytokine-mediated signaling pathway"/>
    <property type="evidence" value="ECO:0007669"/>
    <property type="project" value="TreeGrafter"/>
</dbReference>
<dbReference type="PRINTS" id="PR00264">
    <property type="entry name" value="INTERLEUKIN1"/>
</dbReference>
<dbReference type="GO" id="GO:0006955">
    <property type="term" value="P:immune response"/>
    <property type="evidence" value="ECO:0007669"/>
    <property type="project" value="InterPro"/>
</dbReference>
<protein>
    <recommendedName>
        <fullName evidence="12">Interleukin-1</fullName>
    </recommendedName>
</protein>
<keyword evidence="13" id="KW-1185">Reference proteome</keyword>
<dbReference type="GO" id="GO:0071222">
    <property type="term" value="P:cellular response to lipopolysaccharide"/>
    <property type="evidence" value="ECO:0007669"/>
    <property type="project" value="TreeGrafter"/>
</dbReference>
<organism evidence="13 14">
    <name type="scientific">Chanos chanos</name>
    <name type="common">Milkfish</name>
    <name type="synonym">Mugil chanos</name>
    <dbReference type="NCBI Taxonomy" id="29144"/>
    <lineage>
        <taxon>Eukaryota</taxon>
        <taxon>Metazoa</taxon>
        <taxon>Chordata</taxon>
        <taxon>Craniata</taxon>
        <taxon>Vertebrata</taxon>
        <taxon>Euteleostomi</taxon>
        <taxon>Actinopterygii</taxon>
        <taxon>Neopterygii</taxon>
        <taxon>Teleostei</taxon>
        <taxon>Ostariophysi</taxon>
        <taxon>Gonorynchiformes</taxon>
        <taxon>Chanidae</taxon>
        <taxon>Chanos</taxon>
    </lineage>
</organism>
<evidence type="ECO:0000313" key="13">
    <source>
        <dbReference type="Proteomes" id="UP000504632"/>
    </source>
</evidence>
<keyword evidence="9" id="KW-0395">Inflammatory response</keyword>
<evidence type="ECO:0000256" key="2">
    <source>
        <dbReference type="ARBA" id="ARBA00004514"/>
    </source>
</evidence>
<dbReference type="GO" id="GO:0051781">
    <property type="term" value="P:positive regulation of cell division"/>
    <property type="evidence" value="ECO:0007669"/>
    <property type="project" value="UniProtKB-KW"/>
</dbReference>
<dbReference type="SMART" id="SM00125">
    <property type="entry name" value="IL1"/>
    <property type="match status" value="1"/>
</dbReference>
<keyword evidence="7 12" id="KW-0964">Secreted</keyword>
<keyword evidence="6" id="KW-0202">Cytokine</keyword>
<dbReference type="GO" id="GO:1901222">
    <property type="term" value="P:regulation of non-canonical NF-kappaB signal transduction"/>
    <property type="evidence" value="ECO:0007669"/>
    <property type="project" value="TreeGrafter"/>
</dbReference>
<dbReference type="GO" id="GO:0005615">
    <property type="term" value="C:extracellular space"/>
    <property type="evidence" value="ECO:0007669"/>
    <property type="project" value="UniProtKB-KW"/>
</dbReference>
<evidence type="ECO:0000256" key="1">
    <source>
        <dbReference type="ARBA" id="ARBA00004371"/>
    </source>
</evidence>
<dbReference type="Pfam" id="PF00340">
    <property type="entry name" value="IL1"/>
    <property type="match status" value="1"/>
</dbReference>
<evidence type="ECO:0000256" key="12">
    <source>
        <dbReference type="RuleBase" id="RU003753"/>
    </source>
</evidence>
<dbReference type="Proteomes" id="UP000504632">
    <property type="component" value="Chromosome 3"/>
</dbReference>
<evidence type="ECO:0000313" key="14">
    <source>
        <dbReference type="RefSeq" id="XP_030624267.1"/>
    </source>
</evidence>
<dbReference type="PANTHER" id="PTHR10078">
    <property type="entry name" value="INTERLEUKIN-1 FAMILY MEMBER"/>
    <property type="match status" value="1"/>
</dbReference>
<evidence type="ECO:0000256" key="7">
    <source>
        <dbReference type="ARBA" id="ARBA00022525"/>
    </source>
</evidence>
<dbReference type="Gene3D" id="2.80.10.50">
    <property type="match status" value="1"/>
</dbReference>
<dbReference type="GeneID" id="115807432"/>
<dbReference type="AlphaFoldDB" id="A0A6J2UY00"/>
<evidence type="ECO:0000256" key="5">
    <source>
        <dbReference type="ARBA" id="ARBA00022490"/>
    </source>
</evidence>
<comment type="subcellular location">
    <subcellularLocation>
        <location evidence="2">Cytoplasm</location>
        <location evidence="2">Cytosol</location>
    </subcellularLocation>
    <subcellularLocation>
        <location evidence="1">Lysosome</location>
    </subcellularLocation>
    <subcellularLocation>
        <location evidence="3">Secreted</location>
        <location evidence="3">Extracellular exosome</location>
    </subcellularLocation>
</comment>
<evidence type="ECO:0000256" key="11">
    <source>
        <dbReference type="ARBA" id="ARBA00023246"/>
    </source>
</evidence>
<dbReference type="PRINTS" id="PR01359">
    <property type="entry name" value="INTRLEUKIN1B"/>
</dbReference>
<dbReference type="InterPro" id="IPR008996">
    <property type="entry name" value="IL1/FGF"/>
</dbReference>
<dbReference type="PRINTS" id="PR01357">
    <property type="entry name" value="INTRLEUKN1AB"/>
</dbReference>
<dbReference type="PANTHER" id="PTHR10078:SF30">
    <property type="entry name" value="INTERLEUKIN-1 BETA"/>
    <property type="match status" value="1"/>
</dbReference>